<evidence type="ECO:0000256" key="5">
    <source>
        <dbReference type="ARBA" id="ARBA00022771"/>
    </source>
</evidence>
<feature type="compositionally biased region" description="Polar residues" evidence="10">
    <location>
        <begin position="19"/>
        <end position="33"/>
    </location>
</feature>
<evidence type="ECO:0000313" key="12">
    <source>
        <dbReference type="EMBL" id="KAG5559670.1"/>
    </source>
</evidence>
<feature type="region of interest" description="Disordered" evidence="10">
    <location>
        <begin position="894"/>
        <end position="933"/>
    </location>
</feature>
<dbReference type="GO" id="GO:0003676">
    <property type="term" value="F:nucleic acid binding"/>
    <property type="evidence" value="ECO:0007669"/>
    <property type="project" value="InterPro"/>
</dbReference>
<dbReference type="Gene3D" id="2.60.40.10">
    <property type="entry name" value="Immunoglobulins"/>
    <property type="match status" value="1"/>
</dbReference>
<dbReference type="InterPro" id="IPR056990">
    <property type="entry name" value="VIN3-like_C"/>
</dbReference>
<reference evidence="12" key="1">
    <citation type="submission" date="2020-08" db="EMBL/GenBank/DDBJ databases">
        <title>Plant Genome Project.</title>
        <authorList>
            <person name="Zhang R.-G."/>
        </authorList>
    </citation>
    <scope>NUCLEOTIDE SEQUENCE</scope>
    <source>
        <strain evidence="12">WSP0</strain>
        <tissue evidence="12">Leaf</tissue>
    </source>
</reference>
<dbReference type="InterPro" id="IPR036116">
    <property type="entry name" value="FN3_sf"/>
</dbReference>
<dbReference type="InterPro" id="IPR013783">
    <property type="entry name" value="Ig-like_fold"/>
</dbReference>
<keyword evidence="3" id="KW-0479">Metal-binding</keyword>
<dbReference type="InterPro" id="IPR014892">
    <property type="entry name" value="RPA_C"/>
</dbReference>
<dbReference type="CDD" id="cd15521">
    <property type="entry name" value="PHD_VIN3_plant"/>
    <property type="match status" value="1"/>
</dbReference>
<feature type="domain" description="Fibronectin type-III" evidence="11">
    <location>
        <begin position="641"/>
        <end position="738"/>
    </location>
</feature>
<feature type="compositionally biased region" description="Low complexity" evidence="10">
    <location>
        <begin position="750"/>
        <end position="765"/>
    </location>
</feature>
<feature type="compositionally biased region" description="Basic and acidic residues" evidence="10">
    <location>
        <begin position="894"/>
        <end position="907"/>
    </location>
</feature>
<organism evidence="12 13">
    <name type="scientific">Rhododendron griersonianum</name>
    <dbReference type="NCBI Taxonomy" id="479676"/>
    <lineage>
        <taxon>Eukaryota</taxon>
        <taxon>Viridiplantae</taxon>
        <taxon>Streptophyta</taxon>
        <taxon>Embryophyta</taxon>
        <taxon>Tracheophyta</taxon>
        <taxon>Spermatophyta</taxon>
        <taxon>Magnoliopsida</taxon>
        <taxon>eudicotyledons</taxon>
        <taxon>Gunneridae</taxon>
        <taxon>Pentapetalae</taxon>
        <taxon>asterids</taxon>
        <taxon>Ericales</taxon>
        <taxon>Ericaceae</taxon>
        <taxon>Ericoideae</taxon>
        <taxon>Rhodoreae</taxon>
        <taxon>Rhododendron</taxon>
    </lineage>
</organism>
<keyword evidence="2" id="KW-0235">DNA replication</keyword>
<dbReference type="GO" id="GO:0040029">
    <property type="term" value="P:epigenetic regulation of gene expression"/>
    <property type="evidence" value="ECO:0007669"/>
    <property type="project" value="InterPro"/>
</dbReference>
<dbReference type="CDD" id="cd04478">
    <property type="entry name" value="RPA2_DBD_D"/>
    <property type="match status" value="1"/>
</dbReference>
<proteinExistence type="predicted"/>
<dbReference type="InterPro" id="IPR044514">
    <property type="entry name" value="VIN3-like"/>
</dbReference>
<keyword evidence="7" id="KW-0233">DNA recombination</keyword>
<dbReference type="Gene3D" id="2.40.50.140">
    <property type="entry name" value="Nucleic acid-binding proteins"/>
    <property type="match status" value="1"/>
</dbReference>
<dbReference type="GO" id="GO:0006310">
    <property type="term" value="P:DNA recombination"/>
    <property type="evidence" value="ECO:0007669"/>
    <property type="project" value="UniProtKB-KW"/>
</dbReference>
<feature type="compositionally biased region" description="Polar residues" evidence="10">
    <location>
        <begin position="839"/>
        <end position="855"/>
    </location>
</feature>
<dbReference type="InterPro" id="IPR012340">
    <property type="entry name" value="NA-bd_OB-fold"/>
</dbReference>
<dbReference type="GO" id="GO:0005634">
    <property type="term" value="C:nucleus"/>
    <property type="evidence" value="ECO:0007669"/>
    <property type="project" value="UniProtKB-SubCell"/>
</dbReference>
<evidence type="ECO:0000256" key="10">
    <source>
        <dbReference type="SAM" id="MobiDB-lite"/>
    </source>
</evidence>
<keyword evidence="5" id="KW-0863">Zinc-finger</keyword>
<dbReference type="PROSITE" id="PS50853">
    <property type="entry name" value="FN3"/>
    <property type="match status" value="1"/>
</dbReference>
<evidence type="ECO:0000256" key="1">
    <source>
        <dbReference type="ARBA" id="ARBA00004123"/>
    </source>
</evidence>
<keyword evidence="6" id="KW-0862">Zinc</keyword>
<evidence type="ECO:0000313" key="13">
    <source>
        <dbReference type="Proteomes" id="UP000823749"/>
    </source>
</evidence>
<evidence type="ECO:0000256" key="3">
    <source>
        <dbReference type="ARBA" id="ARBA00022723"/>
    </source>
</evidence>
<evidence type="ECO:0000256" key="7">
    <source>
        <dbReference type="ARBA" id="ARBA00023172"/>
    </source>
</evidence>
<dbReference type="GO" id="GO:0006260">
    <property type="term" value="P:DNA replication"/>
    <property type="evidence" value="ECO:0007669"/>
    <property type="project" value="UniProtKB-KW"/>
</dbReference>
<evidence type="ECO:0000259" key="11">
    <source>
        <dbReference type="PROSITE" id="PS50853"/>
    </source>
</evidence>
<dbReference type="AlphaFoldDB" id="A0AAV6L4T1"/>
<protein>
    <recommendedName>
        <fullName evidence="11">Fibronectin type-III domain-containing protein</fullName>
    </recommendedName>
</protein>
<name>A0AAV6L4T1_9ERIC</name>
<dbReference type="InterPro" id="IPR058585">
    <property type="entry name" value="Fn3_VIN3"/>
</dbReference>
<keyword evidence="13" id="KW-1185">Reference proteome</keyword>
<dbReference type="Pfam" id="PF07227">
    <property type="entry name" value="PHD_Oberon"/>
    <property type="match status" value="1"/>
</dbReference>
<keyword evidence="9" id="KW-0539">Nucleus</keyword>
<dbReference type="FunFam" id="2.40.50.140:FF:000184">
    <property type="entry name" value="replication protein A 32 kDa subunit A-like"/>
    <property type="match status" value="1"/>
</dbReference>
<dbReference type="SUPFAM" id="SSF49265">
    <property type="entry name" value="Fibronectin type III"/>
    <property type="match status" value="1"/>
</dbReference>
<comment type="caution">
    <text evidence="12">The sequence shown here is derived from an EMBL/GenBank/DDBJ whole genome shotgun (WGS) entry which is preliminary data.</text>
</comment>
<accession>A0AAV6L4T1</accession>
<dbReference type="SUPFAM" id="SSF50249">
    <property type="entry name" value="Nucleic acid-binding proteins"/>
    <property type="match status" value="1"/>
</dbReference>
<dbReference type="Proteomes" id="UP000823749">
    <property type="component" value="Chromosome 3"/>
</dbReference>
<feature type="region of interest" description="Disordered" evidence="10">
    <location>
        <begin position="834"/>
        <end position="855"/>
    </location>
</feature>
<dbReference type="GO" id="GO:0006281">
    <property type="term" value="P:DNA repair"/>
    <property type="evidence" value="ECO:0007669"/>
    <property type="project" value="UniProtKB-KW"/>
</dbReference>
<evidence type="ECO:0000256" key="6">
    <source>
        <dbReference type="ARBA" id="ARBA00022833"/>
    </source>
</evidence>
<dbReference type="EMBL" id="JACTNZ010000003">
    <property type="protein sequence ID" value="KAG5559670.1"/>
    <property type="molecule type" value="Genomic_DNA"/>
</dbReference>
<keyword evidence="4" id="KW-0227">DNA damage</keyword>
<dbReference type="CDD" id="cd00063">
    <property type="entry name" value="FN3"/>
    <property type="match status" value="1"/>
</dbReference>
<feature type="region of interest" description="Disordered" evidence="10">
    <location>
        <begin position="17"/>
        <end position="37"/>
    </location>
</feature>
<evidence type="ECO:0000256" key="9">
    <source>
        <dbReference type="ARBA" id="ARBA00023242"/>
    </source>
</evidence>
<dbReference type="InterPro" id="IPR032881">
    <property type="entry name" value="Oberon-like_PHD"/>
</dbReference>
<dbReference type="InterPro" id="IPR003961">
    <property type="entry name" value="FN3_dom"/>
</dbReference>
<dbReference type="Pfam" id="PF01336">
    <property type="entry name" value="tRNA_anti-codon"/>
    <property type="match status" value="1"/>
</dbReference>
<dbReference type="GO" id="GO:0008270">
    <property type="term" value="F:zinc ion binding"/>
    <property type="evidence" value="ECO:0007669"/>
    <property type="project" value="UniProtKB-KW"/>
</dbReference>
<gene>
    <name evidence="12" type="ORF">RHGRI_009254</name>
</gene>
<dbReference type="InterPro" id="IPR004365">
    <property type="entry name" value="NA-bd_OB_tRNA"/>
</dbReference>
<dbReference type="Pfam" id="PF23376">
    <property type="entry name" value="Fn3_VIN3"/>
    <property type="match status" value="1"/>
</dbReference>
<feature type="region of interest" description="Disordered" evidence="10">
    <location>
        <begin position="749"/>
        <end position="771"/>
    </location>
</feature>
<evidence type="ECO:0000256" key="4">
    <source>
        <dbReference type="ARBA" id="ARBA00022763"/>
    </source>
</evidence>
<dbReference type="Pfam" id="PF23380">
    <property type="entry name" value="VIN3_C"/>
    <property type="match status" value="1"/>
</dbReference>
<evidence type="ECO:0000256" key="8">
    <source>
        <dbReference type="ARBA" id="ARBA00023204"/>
    </source>
</evidence>
<evidence type="ECO:0000256" key="2">
    <source>
        <dbReference type="ARBA" id="ARBA00022705"/>
    </source>
</evidence>
<dbReference type="Pfam" id="PF08784">
    <property type="entry name" value="RPA_C"/>
    <property type="match status" value="1"/>
</dbReference>
<dbReference type="PANTHER" id="PTHR46286">
    <property type="entry name" value="VIN3-LIKE PROTEIN 2-RELATED"/>
    <property type="match status" value="1"/>
</dbReference>
<dbReference type="GO" id="GO:0010048">
    <property type="term" value="P:vernalization response"/>
    <property type="evidence" value="ECO:0007669"/>
    <property type="project" value="InterPro"/>
</dbReference>
<dbReference type="PANTHER" id="PTHR46286:SF2">
    <property type="entry name" value="VIN3-LIKE PROTEIN 2"/>
    <property type="match status" value="1"/>
</dbReference>
<sequence length="1022" mass="113306">MYGSQFDGNAAFAGGGFMPSQTTQTADPSFSASKNRDTQPLLPLTVKQISQAFQATDDKSNFIIDGVDVNNVTLVGMVFNKAERVTDVSFVIDDGTGRIDCNRWVNEAIDTKEVEAISDGMYVRVHGHLKGFQGKKQLTVFSIRPLTDYNEMPYHFVECMYVHNYNTKSRKLQGSVPTQNMPNSAFATPSKSYQAAPPNQNTGHYGIDGVEGIDQLVSDYLQQPSCLSLEMGVHVNEIAQQLSMPVEKISIGDLLVMWPADCSLVFSFNSRLWILRPLRGSFSVDLLDLPFRTTIQLITISIFLLAPGVVLDPSKCSELSMEEKRELVYQVSKWPHAPEMLQSWSRQEILQILCAEMGKERKYTGLTKLKIIENLLKIVSEKNSEGSEAAANLEPQSSPAVEQRASKRQRKADHPNRVPVEVKNGLINNVENDMANIIYCKNSACRAKLSREHKFCKRCSCCICYQYDDNKDPSLWLNCSSEPPFLGDSCGMSCHLECALRHGKCGIAKKGMDGSFLCVSCGKVNDLLGCWRKQLMTAKDTRRVDILCYRVSLSQKLLAGTKCYQKLHDIVNEAAMKLEADVGPLTGLPVKQARGIVNRLSSGPEVQRLCAFAVESLDLVLSGTFRRVSSNHVIQESSLTASKIIQFENVCTSSLTVVLGSEDPPLENISGYRLWHRKADDVDYPAEPTCTLFTPNTRFSLSRLNPATEYVFKVVCFDKARELGTCELKFRMGIVRNDVSNSKNLVVGRSGSPVTNSSSLSNPSSVEDETNNIVPFINGNKNTEDHSLTYSRNPDERISCQVGSSGELASLLDEEGQMRKMSSLPNGEALDFVNKDSPEGQTIEETSTDNGSNTHFHTVSERVPLVGNTEAVLPITPCKLENIAMGLGRSGRCKVREKDLSSGHGTEEEPQGGSSSKKRGGCGERRDLEDSGNGNRDFEHYVKVIRWLECEGHIETSFRQKFLTWYSLRATPQEVRVVKVFVDTLIDDPASLAEQLVDAFSDAVSSKRSSVMPSGFCLKLWH</sequence>
<comment type="subcellular location">
    <subcellularLocation>
        <location evidence="1">Nucleus</location>
    </subcellularLocation>
</comment>
<keyword evidence="8" id="KW-0234">DNA repair</keyword>
<feature type="region of interest" description="Disordered" evidence="10">
    <location>
        <begin position="387"/>
        <end position="417"/>
    </location>
</feature>